<comment type="subcellular location">
    <subcellularLocation>
        <location evidence="1">Nucleus</location>
    </subcellularLocation>
</comment>
<evidence type="ECO:0000256" key="1">
    <source>
        <dbReference type="ARBA" id="ARBA00004123"/>
    </source>
</evidence>
<feature type="compositionally biased region" description="Basic and acidic residues" evidence="5">
    <location>
        <begin position="217"/>
        <end position="237"/>
    </location>
</feature>
<dbReference type="Gene3D" id="3.30.70.330">
    <property type="match status" value="1"/>
</dbReference>
<dbReference type="AlphaFoldDB" id="A0A0B6ZVC9"/>
<dbReference type="InterPro" id="IPR051738">
    <property type="entry name" value="SAF_Modulators"/>
</dbReference>
<dbReference type="InterPro" id="IPR012677">
    <property type="entry name" value="Nucleotide-bd_a/b_plait_sf"/>
</dbReference>
<dbReference type="InterPro" id="IPR035979">
    <property type="entry name" value="RBD_domain_sf"/>
</dbReference>
<dbReference type="GO" id="GO:0006357">
    <property type="term" value="P:regulation of transcription by RNA polymerase II"/>
    <property type="evidence" value="ECO:0007669"/>
    <property type="project" value="TreeGrafter"/>
</dbReference>
<dbReference type="Pfam" id="PF00076">
    <property type="entry name" value="RRM_1"/>
    <property type="match status" value="1"/>
</dbReference>
<dbReference type="Gene3D" id="1.10.720.30">
    <property type="entry name" value="SAP domain"/>
    <property type="match status" value="1"/>
</dbReference>
<organism evidence="7">
    <name type="scientific">Arion vulgaris</name>
    <dbReference type="NCBI Taxonomy" id="1028688"/>
    <lineage>
        <taxon>Eukaryota</taxon>
        <taxon>Metazoa</taxon>
        <taxon>Spiralia</taxon>
        <taxon>Lophotrochozoa</taxon>
        <taxon>Mollusca</taxon>
        <taxon>Gastropoda</taxon>
        <taxon>Heterobranchia</taxon>
        <taxon>Euthyneura</taxon>
        <taxon>Panpulmonata</taxon>
        <taxon>Eupulmonata</taxon>
        <taxon>Stylommatophora</taxon>
        <taxon>Helicina</taxon>
        <taxon>Arionoidea</taxon>
        <taxon>Arionidae</taxon>
        <taxon>Arion</taxon>
    </lineage>
</organism>
<evidence type="ECO:0000259" key="6">
    <source>
        <dbReference type="PROSITE" id="PS50102"/>
    </source>
</evidence>
<feature type="region of interest" description="Disordered" evidence="5">
    <location>
        <begin position="86"/>
        <end position="169"/>
    </location>
</feature>
<dbReference type="PANTHER" id="PTHR15683:SF8">
    <property type="entry name" value="SCAFFOLD ATTACHMENT FACTOR B, ISOFORM B"/>
    <property type="match status" value="1"/>
</dbReference>
<evidence type="ECO:0000256" key="4">
    <source>
        <dbReference type="PROSITE-ProRule" id="PRU00176"/>
    </source>
</evidence>
<reference evidence="7" key="1">
    <citation type="submission" date="2014-12" db="EMBL/GenBank/DDBJ databases">
        <title>Insight into the proteome of Arion vulgaris.</title>
        <authorList>
            <person name="Aradska J."/>
            <person name="Bulat T."/>
            <person name="Smidak R."/>
            <person name="Sarate P."/>
            <person name="Gangsoo J."/>
            <person name="Sialana F."/>
            <person name="Bilban M."/>
            <person name="Lubec G."/>
        </authorList>
    </citation>
    <scope>NUCLEOTIDE SEQUENCE</scope>
    <source>
        <tissue evidence="7">Skin</tissue>
    </source>
</reference>
<dbReference type="InterPro" id="IPR000504">
    <property type="entry name" value="RRM_dom"/>
</dbReference>
<dbReference type="GO" id="GO:0050684">
    <property type="term" value="P:regulation of mRNA processing"/>
    <property type="evidence" value="ECO:0007669"/>
    <property type="project" value="TreeGrafter"/>
</dbReference>
<name>A0A0B6ZVC9_9EUPU</name>
<evidence type="ECO:0000256" key="5">
    <source>
        <dbReference type="SAM" id="MobiDB-lite"/>
    </source>
</evidence>
<feature type="region of interest" description="Disordered" evidence="5">
    <location>
        <begin position="332"/>
        <end position="385"/>
    </location>
</feature>
<protein>
    <recommendedName>
        <fullName evidence="6">RRM domain-containing protein</fullName>
    </recommendedName>
</protein>
<feature type="compositionally biased region" description="Basic and acidic residues" evidence="5">
    <location>
        <begin position="466"/>
        <end position="486"/>
    </location>
</feature>
<feature type="compositionally biased region" description="Basic and acidic residues" evidence="5">
    <location>
        <begin position="332"/>
        <end position="344"/>
    </location>
</feature>
<dbReference type="SUPFAM" id="SSF54928">
    <property type="entry name" value="RNA-binding domain, RBD"/>
    <property type="match status" value="1"/>
</dbReference>
<gene>
    <name evidence="7" type="primary">ORF83024</name>
</gene>
<dbReference type="EMBL" id="HACG01025704">
    <property type="protein sequence ID" value="CEK72569.1"/>
    <property type="molecule type" value="Transcribed_RNA"/>
</dbReference>
<dbReference type="GO" id="GO:0005634">
    <property type="term" value="C:nucleus"/>
    <property type="evidence" value="ECO:0007669"/>
    <property type="project" value="UniProtKB-SubCell"/>
</dbReference>
<feature type="compositionally biased region" description="Gly residues" evidence="5">
    <location>
        <begin position="104"/>
        <end position="121"/>
    </location>
</feature>
<feature type="domain" description="RRM" evidence="6">
    <location>
        <begin position="257"/>
        <end position="335"/>
    </location>
</feature>
<accession>A0A0B6ZVC9</accession>
<dbReference type="InterPro" id="IPR036361">
    <property type="entry name" value="SAP_dom_sf"/>
</dbReference>
<feature type="compositionally biased region" description="Basic and acidic residues" evidence="5">
    <location>
        <begin position="192"/>
        <end position="203"/>
    </location>
</feature>
<dbReference type="SMART" id="SM00360">
    <property type="entry name" value="RRM"/>
    <property type="match status" value="1"/>
</dbReference>
<feature type="compositionally biased region" description="Basic and acidic residues" evidence="5">
    <location>
        <begin position="493"/>
        <end position="579"/>
    </location>
</feature>
<dbReference type="GO" id="GO:0043565">
    <property type="term" value="F:sequence-specific DNA binding"/>
    <property type="evidence" value="ECO:0007669"/>
    <property type="project" value="TreeGrafter"/>
</dbReference>
<evidence type="ECO:0000313" key="7">
    <source>
        <dbReference type="EMBL" id="CEK72569.1"/>
    </source>
</evidence>
<keyword evidence="2 4" id="KW-0694">RNA-binding</keyword>
<keyword evidence="3" id="KW-0539">Nucleus</keyword>
<dbReference type="InterPro" id="IPR003034">
    <property type="entry name" value="SAP_dom"/>
</dbReference>
<feature type="compositionally biased region" description="Basic and acidic residues" evidence="5">
    <location>
        <begin position="376"/>
        <end position="385"/>
    </location>
</feature>
<dbReference type="PANTHER" id="PTHR15683">
    <property type="entry name" value="SCAFFOLD ATTACHMENT FACTOR B-RELATED"/>
    <property type="match status" value="1"/>
</dbReference>
<feature type="region of interest" description="Disordered" evidence="5">
    <location>
        <begin position="192"/>
        <end position="257"/>
    </location>
</feature>
<evidence type="ECO:0000256" key="2">
    <source>
        <dbReference type="ARBA" id="ARBA00022884"/>
    </source>
</evidence>
<dbReference type="PROSITE" id="PS50102">
    <property type="entry name" value="RRM"/>
    <property type="match status" value="1"/>
</dbReference>
<evidence type="ECO:0000256" key="3">
    <source>
        <dbReference type="ARBA" id="ARBA00023242"/>
    </source>
</evidence>
<dbReference type="GO" id="GO:0003723">
    <property type="term" value="F:RNA binding"/>
    <property type="evidence" value="ECO:0007669"/>
    <property type="project" value="UniProtKB-UniRule"/>
</dbReference>
<dbReference type="SMART" id="SM00513">
    <property type="entry name" value="SAP"/>
    <property type="match status" value="1"/>
</dbReference>
<sequence>MATVVKKVISDLRITDINAELERRKLDKIGTKTVLAERLKKALVEEGKDPNTFQFDVLLDGNEDEFLGNDGTAGIDKRVSSVNGKAVGANTAQGRVRSVPQVGDIGGGDAEQGTDGSGGHGHGGEENDEFDVEGNTTAKSGTGFPKPITPAKGKKNHSSAVHEGGDESFVLQEDDTVLNDIDADLLDGAHGHVRNAGDNKGDVSKSGQVTDASKLLENSDTKDSSKTTGSKDEKDTTAAKSSENSAKKDDKISQSSRNLWVSGLSSSTRATDLKTLFGKHGKVIAAKVVTNARASAHRCFGLVTLSSADDATKCLQHLHRTELHGRMISIERAKTETQGSKEKVLPPSGLASPTKRSARSSHKPEATTTATDKDDDLSKDKTLSDKDTKDVVSFSKIKAGQELERLRRKQMFLEREKFKQRMIEKRQRDEAFKIDRERRRLRDMREELERQHIETERLRLETERLHMEREQEKYRREQQRVLQERRPLKRRGPREEEWPGKRPMSDRFHGGERFEERQAHGEREPREFNRRPEEHRTFREERPQREVRPVREERHPRDSVRGPPRHESRAEWKSEREINRAAAVGSGTWNGASERAKMEEEWDTSNLEQGDGWENEGALSQTGGNFAMQQGQMMSSGLGAGTVFLSQPSMQGPPVMMQGNMARQNDRFGMAAASVRRF</sequence>
<proteinExistence type="predicted"/>
<feature type="region of interest" description="Disordered" evidence="5">
    <location>
        <begin position="466"/>
        <end position="622"/>
    </location>
</feature>